<dbReference type="Pfam" id="PF01709">
    <property type="entry name" value="Transcrip_reg"/>
    <property type="match status" value="1"/>
</dbReference>
<evidence type="ECO:0000256" key="1">
    <source>
        <dbReference type="ARBA" id="ARBA00008724"/>
    </source>
</evidence>
<dbReference type="SUPFAM" id="SSF75625">
    <property type="entry name" value="YebC-like"/>
    <property type="match status" value="1"/>
</dbReference>
<dbReference type="NCBIfam" id="NF009044">
    <property type="entry name" value="PRK12378.1"/>
    <property type="match status" value="1"/>
</dbReference>
<dbReference type="PANTHER" id="PTHR12532:SF0">
    <property type="entry name" value="TRANSLATIONAL ACTIVATOR OF CYTOCHROME C OXIDASE 1"/>
    <property type="match status" value="1"/>
</dbReference>
<evidence type="ECO:0000259" key="6">
    <source>
        <dbReference type="Pfam" id="PF01709"/>
    </source>
</evidence>
<dbReference type="InterPro" id="IPR049083">
    <property type="entry name" value="TACO1_YebC_N"/>
</dbReference>
<comment type="subcellular location">
    <subcellularLocation>
        <location evidence="5">Cytoplasm</location>
    </subcellularLocation>
</comment>
<sequence length="245" mass="26746">MGRHFEVRAASMAKTAAVKAKLYSRYGKEILMAAKAGVPDPEMNASLKKVIERAKANQVPADVIKRAIDKAKGGTTENYSPATYEGFGSGGAATVIIDCLTDNANRTIADLRACFNKSHAKLGVAGCVSFNYEHVGLLSIAYEDEEAMMDALIMAEVELKDIEVEDGQMNITVEPTDLNKAKDAIEALIPDVTFDVLEDTMLPNEYVTLEGEDLKLFQRLINLLNEVDDVQQVYHNCGNINDPAE</sequence>
<dbReference type="InterPro" id="IPR017856">
    <property type="entry name" value="Integrase-like_N"/>
</dbReference>
<dbReference type="GO" id="GO:0006355">
    <property type="term" value="P:regulation of DNA-templated transcription"/>
    <property type="evidence" value="ECO:0007669"/>
    <property type="project" value="UniProtKB-UniRule"/>
</dbReference>
<keyword evidence="9" id="KW-1185">Reference proteome</keyword>
<dbReference type="InterPro" id="IPR029072">
    <property type="entry name" value="YebC-like"/>
</dbReference>
<dbReference type="PANTHER" id="PTHR12532">
    <property type="entry name" value="TRANSLATIONAL ACTIVATOR OF CYTOCHROME C OXIDASE 1"/>
    <property type="match status" value="1"/>
</dbReference>
<keyword evidence="3 5" id="KW-0238">DNA-binding</keyword>
<dbReference type="Gene3D" id="1.10.10.200">
    <property type="match status" value="1"/>
</dbReference>
<keyword evidence="4 5" id="KW-0804">Transcription</keyword>
<evidence type="ECO:0000256" key="2">
    <source>
        <dbReference type="ARBA" id="ARBA00023015"/>
    </source>
</evidence>
<dbReference type="Gene3D" id="3.30.70.980">
    <property type="match status" value="2"/>
</dbReference>
<keyword evidence="5" id="KW-0963">Cytoplasm</keyword>
<dbReference type="HAMAP" id="MF_00693">
    <property type="entry name" value="Transcrip_reg_TACO1"/>
    <property type="match status" value="1"/>
</dbReference>
<dbReference type="GO" id="GO:0005829">
    <property type="term" value="C:cytosol"/>
    <property type="evidence" value="ECO:0007669"/>
    <property type="project" value="TreeGrafter"/>
</dbReference>
<keyword evidence="2 5" id="KW-0805">Transcription regulation</keyword>
<dbReference type="InterPro" id="IPR048300">
    <property type="entry name" value="TACO1_YebC-like_2nd/3rd_dom"/>
</dbReference>
<evidence type="ECO:0000256" key="5">
    <source>
        <dbReference type="HAMAP-Rule" id="MF_00693"/>
    </source>
</evidence>
<dbReference type="Pfam" id="PF20772">
    <property type="entry name" value="TACO1_YebC_N"/>
    <property type="match status" value="1"/>
</dbReference>
<dbReference type="AlphaFoldDB" id="A0A7G9GMK4"/>
<comment type="similarity">
    <text evidence="1 5">Belongs to the TACO1 family.</text>
</comment>
<evidence type="ECO:0000313" key="9">
    <source>
        <dbReference type="Proteomes" id="UP000515856"/>
    </source>
</evidence>
<gene>
    <name evidence="8" type="ORF">H9Q80_17605</name>
</gene>
<dbReference type="RefSeq" id="WP_117453669.1">
    <property type="nucleotide sequence ID" value="NZ_CP060636.1"/>
</dbReference>
<evidence type="ECO:0000259" key="7">
    <source>
        <dbReference type="Pfam" id="PF20772"/>
    </source>
</evidence>
<name>A0A7G9GMK4_9FIRM</name>
<accession>A0A7G9GMK4</accession>
<protein>
    <recommendedName>
        <fullName evidence="5">Probable transcriptional regulatory protein H9Q80_17605</fullName>
    </recommendedName>
</protein>
<feature type="domain" description="TACO1/YebC-like second and third" evidence="6">
    <location>
        <begin position="79"/>
        <end position="236"/>
    </location>
</feature>
<dbReference type="Proteomes" id="UP000515856">
    <property type="component" value="Chromosome"/>
</dbReference>
<feature type="domain" description="TACO1/YebC-like N-terminal" evidence="7">
    <location>
        <begin position="4"/>
        <end position="74"/>
    </location>
</feature>
<reference evidence="8 9" key="1">
    <citation type="submission" date="2020-08" db="EMBL/GenBank/DDBJ databases">
        <authorList>
            <person name="Liu C."/>
            <person name="Sun Q."/>
        </authorList>
    </citation>
    <scope>NUCLEOTIDE SEQUENCE [LARGE SCALE GENOMIC DNA]</scope>
    <source>
        <strain evidence="8 9">NSJ-61</strain>
    </source>
</reference>
<evidence type="ECO:0000256" key="3">
    <source>
        <dbReference type="ARBA" id="ARBA00023125"/>
    </source>
</evidence>
<proteinExistence type="inferred from homology"/>
<organism evidence="8 9">
    <name type="scientific">[Eubacterium] hominis</name>
    <dbReference type="NCBI Taxonomy" id="2764325"/>
    <lineage>
        <taxon>Bacteria</taxon>
        <taxon>Bacillati</taxon>
        <taxon>Bacillota</taxon>
        <taxon>Erysipelotrichia</taxon>
        <taxon>Erysipelotrichales</taxon>
        <taxon>Erysipelotrichaceae</taxon>
        <taxon>Amedibacillus</taxon>
    </lineage>
</organism>
<evidence type="ECO:0000256" key="4">
    <source>
        <dbReference type="ARBA" id="ARBA00023163"/>
    </source>
</evidence>
<dbReference type="InterPro" id="IPR002876">
    <property type="entry name" value="Transcrip_reg_TACO1-like"/>
</dbReference>
<dbReference type="GO" id="GO:0003677">
    <property type="term" value="F:DNA binding"/>
    <property type="evidence" value="ECO:0007669"/>
    <property type="project" value="UniProtKB-UniRule"/>
</dbReference>
<dbReference type="InterPro" id="IPR026564">
    <property type="entry name" value="Transcrip_reg_TACO1-like_dom3"/>
</dbReference>
<evidence type="ECO:0000313" key="8">
    <source>
        <dbReference type="EMBL" id="QNM12036.1"/>
    </source>
</evidence>
<dbReference type="KEGG" id="ehn:H9Q80_17605"/>
<dbReference type="EMBL" id="CP060636">
    <property type="protein sequence ID" value="QNM12036.1"/>
    <property type="molecule type" value="Genomic_DNA"/>
</dbReference>